<dbReference type="Pfam" id="PF00098">
    <property type="entry name" value="zf-CCHC"/>
    <property type="match status" value="1"/>
</dbReference>
<keyword evidence="4" id="KW-0507">mRNA processing</keyword>
<reference evidence="28" key="1">
    <citation type="submission" date="2020-05" db="EMBL/GenBank/DDBJ databases">
        <title>Evolutionary and genomic comparisons of hybrid uninucleate and nonhybrid Rhizoctonia fungi.</title>
        <authorList>
            <person name="Li C."/>
            <person name="Chen X."/>
        </authorList>
    </citation>
    <scope>NUCLEOTIDE SEQUENCE</scope>
    <source>
        <strain evidence="28">AG-1 IA</strain>
    </source>
</reference>
<comment type="catalytic activity">
    <reaction evidence="22">
        <text>DNA(n) + a 2'-deoxyribonucleoside 5'-triphosphate = DNA(n+1) + diphosphate</text>
        <dbReference type="Rhea" id="RHEA:22508"/>
        <dbReference type="Rhea" id="RHEA-COMP:17339"/>
        <dbReference type="Rhea" id="RHEA-COMP:17340"/>
        <dbReference type="ChEBI" id="CHEBI:33019"/>
        <dbReference type="ChEBI" id="CHEBI:61560"/>
        <dbReference type="ChEBI" id="CHEBI:173112"/>
        <dbReference type="EC" id="2.7.7.49"/>
    </reaction>
</comment>
<dbReference type="GO" id="GO:0006310">
    <property type="term" value="P:DNA recombination"/>
    <property type="evidence" value="ECO:0007669"/>
    <property type="project" value="UniProtKB-KW"/>
</dbReference>
<dbReference type="PANTHER" id="PTHR42648">
    <property type="entry name" value="TRANSPOSASE, PUTATIVE-RELATED"/>
    <property type="match status" value="1"/>
</dbReference>
<evidence type="ECO:0000256" key="25">
    <source>
        <dbReference type="SAM" id="MobiDB-lite"/>
    </source>
</evidence>
<evidence type="ECO:0000256" key="21">
    <source>
        <dbReference type="ARBA" id="ARBA00023268"/>
    </source>
</evidence>
<dbReference type="GO" id="GO:0005524">
    <property type="term" value="F:ATP binding"/>
    <property type="evidence" value="ECO:0007669"/>
    <property type="project" value="UniProtKB-KW"/>
</dbReference>
<evidence type="ECO:0000256" key="17">
    <source>
        <dbReference type="ARBA" id="ARBA00022918"/>
    </source>
</evidence>
<feature type="compositionally biased region" description="Polar residues" evidence="25">
    <location>
        <begin position="291"/>
        <end position="303"/>
    </location>
</feature>
<evidence type="ECO:0000256" key="20">
    <source>
        <dbReference type="ARBA" id="ARBA00023172"/>
    </source>
</evidence>
<evidence type="ECO:0000259" key="27">
    <source>
        <dbReference type="PROSITE" id="PS50994"/>
    </source>
</evidence>
<gene>
    <name evidence="28" type="ORF">RhiXN_03481</name>
</gene>
<keyword evidence="19" id="KW-0917">Virion maturation</keyword>
<evidence type="ECO:0000256" key="14">
    <source>
        <dbReference type="ARBA" id="ARBA00022842"/>
    </source>
</evidence>
<evidence type="ECO:0000256" key="22">
    <source>
        <dbReference type="ARBA" id="ARBA00048173"/>
    </source>
</evidence>
<evidence type="ECO:0000256" key="12">
    <source>
        <dbReference type="ARBA" id="ARBA00022801"/>
    </source>
</evidence>
<dbReference type="InterPro" id="IPR036875">
    <property type="entry name" value="Znf_CCHC_sf"/>
</dbReference>
<dbReference type="PROSITE" id="PS50158">
    <property type="entry name" value="ZF_CCHC"/>
    <property type="match status" value="1"/>
</dbReference>
<dbReference type="RefSeq" id="XP_043178794.1">
    <property type="nucleotide sequence ID" value="XM_043323298.1"/>
</dbReference>
<keyword evidence="11" id="KW-0255">Endonuclease</keyword>
<evidence type="ECO:0000256" key="15">
    <source>
        <dbReference type="ARBA" id="ARBA00022884"/>
    </source>
</evidence>
<dbReference type="InterPro" id="IPR001878">
    <property type="entry name" value="Znf_CCHC"/>
</dbReference>
<feature type="compositionally biased region" description="Basic and acidic residues" evidence="25">
    <location>
        <begin position="842"/>
        <end position="865"/>
    </location>
</feature>
<comment type="function">
    <text evidence="1">The aspartyl protease (PR) mediates the proteolytic cleavages of the Gag and Gag-Pol polyproteins after assembly of the VLP.</text>
</comment>
<dbReference type="InterPro" id="IPR039537">
    <property type="entry name" value="Retrotran_Ty1/copia-like"/>
</dbReference>
<dbReference type="SUPFAM" id="SSF57756">
    <property type="entry name" value="Retrovirus zinc finger-like domains"/>
    <property type="match status" value="1"/>
</dbReference>
<keyword evidence="24" id="KW-0863">Zinc-finger</keyword>
<dbReference type="GeneID" id="67025761"/>
<evidence type="ECO:0000256" key="7">
    <source>
        <dbReference type="ARBA" id="ARBA00022722"/>
    </source>
</evidence>
<dbReference type="InterPro" id="IPR012337">
    <property type="entry name" value="RNaseH-like_sf"/>
</dbReference>
<keyword evidence="15" id="KW-0694">RNA-binding</keyword>
<dbReference type="InterPro" id="IPR013103">
    <property type="entry name" value="RVT_2"/>
</dbReference>
<dbReference type="Pfam" id="PF25597">
    <property type="entry name" value="SH3_retrovirus"/>
    <property type="match status" value="1"/>
</dbReference>
<evidence type="ECO:0000256" key="3">
    <source>
        <dbReference type="ARBA" id="ARBA00022612"/>
    </source>
</evidence>
<keyword evidence="18" id="KW-0239">DNA-directed DNA polymerase</keyword>
<keyword evidence="8" id="KW-0479">Metal-binding</keyword>
<evidence type="ECO:0000256" key="11">
    <source>
        <dbReference type="ARBA" id="ARBA00022759"/>
    </source>
</evidence>
<dbReference type="SMART" id="SM00343">
    <property type="entry name" value="ZnF_C2HC"/>
    <property type="match status" value="1"/>
</dbReference>
<dbReference type="Pfam" id="PF14223">
    <property type="entry name" value="Retrotran_gag_2"/>
    <property type="match status" value="1"/>
</dbReference>
<evidence type="ECO:0000256" key="5">
    <source>
        <dbReference type="ARBA" id="ARBA00022670"/>
    </source>
</evidence>
<feature type="domain" description="CCHC-type" evidence="26">
    <location>
        <begin position="266"/>
        <end position="281"/>
    </location>
</feature>
<evidence type="ECO:0000256" key="10">
    <source>
        <dbReference type="ARBA" id="ARBA00022750"/>
    </source>
</evidence>
<keyword evidence="6" id="KW-0548">Nucleotidyltransferase</keyword>
<evidence type="ECO:0000256" key="8">
    <source>
        <dbReference type="ARBA" id="ARBA00022723"/>
    </source>
</evidence>
<dbReference type="CDD" id="cd09272">
    <property type="entry name" value="RNase_HI_RT_Ty1"/>
    <property type="match status" value="1"/>
</dbReference>
<dbReference type="Gene3D" id="4.10.60.10">
    <property type="entry name" value="Zinc finger, CCHC-type"/>
    <property type="match status" value="1"/>
</dbReference>
<keyword evidence="2" id="KW-0815">Transposition</keyword>
<evidence type="ECO:0000313" key="28">
    <source>
        <dbReference type="EMBL" id="QRW18557.1"/>
    </source>
</evidence>
<dbReference type="GO" id="GO:0015074">
    <property type="term" value="P:DNA integration"/>
    <property type="evidence" value="ECO:0007669"/>
    <property type="project" value="UniProtKB-KW"/>
</dbReference>
<feature type="compositionally biased region" description="Polar residues" evidence="25">
    <location>
        <begin position="915"/>
        <end position="932"/>
    </location>
</feature>
<dbReference type="SUPFAM" id="SSF56672">
    <property type="entry name" value="DNA/RNA polymerases"/>
    <property type="match status" value="1"/>
</dbReference>
<dbReference type="KEGG" id="rsx:RhiXN_03481"/>
<feature type="region of interest" description="Disordered" evidence="25">
    <location>
        <begin position="289"/>
        <end position="311"/>
    </location>
</feature>
<evidence type="ECO:0000256" key="4">
    <source>
        <dbReference type="ARBA" id="ARBA00022664"/>
    </source>
</evidence>
<dbReference type="Pfam" id="PF07727">
    <property type="entry name" value="RVT_2"/>
    <property type="match status" value="1"/>
</dbReference>
<keyword evidence="24" id="KW-0862">Zinc</keyword>
<dbReference type="Gene3D" id="3.30.420.10">
    <property type="entry name" value="Ribonuclease H-like superfamily/Ribonuclease H"/>
    <property type="match status" value="1"/>
</dbReference>
<keyword evidence="3" id="KW-1188">Viral release from host cell</keyword>
<feature type="domain" description="Integrase catalytic" evidence="27">
    <location>
        <begin position="546"/>
        <end position="726"/>
    </location>
</feature>
<protein>
    <submittedName>
        <fullName evidence="28">Integrase core domain protein</fullName>
    </submittedName>
</protein>
<dbReference type="GO" id="GO:0006397">
    <property type="term" value="P:mRNA processing"/>
    <property type="evidence" value="ECO:0007669"/>
    <property type="project" value="UniProtKB-KW"/>
</dbReference>
<evidence type="ECO:0000259" key="26">
    <source>
        <dbReference type="PROSITE" id="PS50158"/>
    </source>
</evidence>
<comment type="catalytic activity">
    <reaction evidence="23">
        <text>DNA(n) + a 2'-deoxyribonucleoside 5'-triphosphate = DNA(n+1) + diphosphate</text>
        <dbReference type="Rhea" id="RHEA:22508"/>
        <dbReference type="Rhea" id="RHEA-COMP:17339"/>
        <dbReference type="Rhea" id="RHEA-COMP:17340"/>
        <dbReference type="ChEBI" id="CHEBI:33019"/>
        <dbReference type="ChEBI" id="CHEBI:61560"/>
        <dbReference type="ChEBI" id="CHEBI:173112"/>
        <dbReference type="EC" id="2.7.7.7"/>
    </reaction>
</comment>
<dbReference type="InterPro" id="IPR036397">
    <property type="entry name" value="RNaseH_sf"/>
</dbReference>
<dbReference type="GO" id="GO:0004519">
    <property type="term" value="F:endonuclease activity"/>
    <property type="evidence" value="ECO:0007669"/>
    <property type="project" value="UniProtKB-KW"/>
</dbReference>
<sequence>MAEKTPTITGASGLHQIPSLRGTENYNTWRIQMEDILTDLDLYSYVDGTNERPEPKIKIRVTGCKDDDGNDLPDLEVGDDDSTHTEWIKADRKALSNIRLRVEGNVLTHIQSCKYSADAWNLLAATFQVKGTVGLIDLRRKFFSHRMLDSKDIEEHIQRMRGWFQQINDIAPNSCTEADWITTLVASLPDSWDTFTQSVSFEFNTEDKNKLANQVSDLRSRIMAEAHRRNTRQPDGKTFFATNKPSFNKFVRTNMSNKGPDKSKSKCNNCGKIGHWAAECRGPGGGAFKPNHSNKGGQPNRRFNTPGKARNGNARTHIAIANNSKHKEYAFSTLEDEISLIGKTPDTWIADSGTTTHIAIDRNAFSNYTKSSGYVAGVTGKEPIMGRGTVELLCLNNTEKNEYTKIRLTNVAHVPSLPANLISLSLVTDKGTRILMDQNELQILDKNNRPIIIGSKLKNRKQGNLWKISVKPVNNRNQKLENNKLTEIVLTKQTGRTWFEWHKVLGHIGPQALQRLKSNEAINGMEIIEDNIGLNFECDVCMQSKAHTRPFPKESQTKVSEIGELIVTDVWGPARTTSIGRYRYYVSFTDVATRFTCLGFLKHKDETLNEYKAFEAMINTQKDKKIKRVRFDNGREFVNKDWIEHTNLKGTILETTAPYSAQQNGIAERLNRTLADKARAMLLESGAPKFLWNEAIAYACYLKNRVPTQVQGKFWKTPFKAFWGKRPDVSVLQPWGTKCYVLDQGESRSKLESKTFTALFTGISDVQGKSWRYYKTGANRILHSRNILFPRTHTQADNIHDNTDWGESVVPPAEGERMTCTDSTAERRDENARTGGANRVSEQIKSETKHTSELKDIKSKGKNEQKALNSPSQSTEPKLTTHAAVPKPSSTRSKLTMPHSGTRLDTAESARKINANPSLKSSGVQTRRQNPNKPKLTLDTDYGGVKITVKDTAAAPTGSSSPNIPGAFTNYVTELDEYCDDSGSDYSDAYILGTSANQHDSVTDTTSFCSHIPSLVSDTSSIISAPTIPTELASELAAQEEPRIPAFTPTGELAGRFGELKLTSEHFPPPAESILETFTNNDPHWVFAADLPATSDNPTTEEALSGPDADKWKAAMEQEIATLEKQGTYNTSTLPPGRKAMGCRWVLTIKQNEEGQPIQYKARLVVQGYSQQPGIDYGQTFAPVVRLDSIRTLTSLANQNDWDIRQLDVTSAYLHADVEEELYMRQIPYFDDGSSNVLRLRRSLYGLKQAGRMWNHACVYHRIMDISGKLYVSIVAVHVDDSIIITTPNNTNFVVSELLCEFEMRDLGPIRHFLGIHFKRYRQQGLKDAYPADTPMSPNVQLTQYDGIKPKFPYGIFVSKLLYAALCTRPDIAYAVTHLAQYTTCYGPAHVTAIKQVIRYLKGTSFLGLSYKRSEAEVGFGEVGYSDANWGSNLLDRKSISGNVYLLGGAAVSWSAKKQPTVALSTMEAEYMALSHACTQAIWFRQFFQELYYPADAPTLILSDNLAALTLSVESQFHGCSKHIDIRHHFMRDTIEKRMISTLYVPSNENLADALTKALPAPQFNYLTNAIMGKQVFEGPKEEEAD</sequence>
<evidence type="ECO:0000256" key="19">
    <source>
        <dbReference type="ARBA" id="ARBA00023113"/>
    </source>
</evidence>
<evidence type="ECO:0000256" key="2">
    <source>
        <dbReference type="ARBA" id="ARBA00022578"/>
    </source>
</evidence>
<keyword evidence="9" id="KW-0547">Nucleotide-binding</keyword>
<dbReference type="GO" id="GO:0032196">
    <property type="term" value="P:transposition"/>
    <property type="evidence" value="ECO:0007669"/>
    <property type="project" value="UniProtKB-KW"/>
</dbReference>
<dbReference type="SUPFAM" id="SSF53098">
    <property type="entry name" value="Ribonuclease H-like"/>
    <property type="match status" value="1"/>
</dbReference>
<dbReference type="InterPro" id="IPR001584">
    <property type="entry name" value="Integrase_cat-core"/>
</dbReference>
<dbReference type="InterPro" id="IPR054722">
    <property type="entry name" value="PolX-like_BBD"/>
</dbReference>
<keyword evidence="18" id="KW-0808">Transferase</keyword>
<keyword evidence="13" id="KW-0067">ATP-binding</keyword>
<accession>A0A8H8NUS4</accession>
<evidence type="ECO:0000256" key="13">
    <source>
        <dbReference type="ARBA" id="ARBA00022840"/>
    </source>
</evidence>
<proteinExistence type="predicted"/>
<evidence type="ECO:0000256" key="18">
    <source>
        <dbReference type="ARBA" id="ARBA00022932"/>
    </source>
</evidence>
<dbReference type="GO" id="GO:0005634">
    <property type="term" value="C:nucleus"/>
    <property type="evidence" value="ECO:0007669"/>
    <property type="project" value="UniProtKB-ARBA"/>
</dbReference>
<keyword evidence="17" id="KW-0695">RNA-directed DNA polymerase</keyword>
<organism evidence="28 29">
    <name type="scientific">Rhizoctonia solani</name>
    <dbReference type="NCBI Taxonomy" id="456999"/>
    <lineage>
        <taxon>Eukaryota</taxon>
        <taxon>Fungi</taxon>
        <taxon>Dikarya</taxon>
        <taxon>Basidiomycota</taxon>
        <taxon>Agaricomycotina</taxon>
        <taxon>Agaricomycetes</taxon>
        <taxon>Cantharellales</taxon>
        <taxon>Ceratobasidiaceae</taxon>
        <taxon>Rhizoctonia</taxon>
    </lineage>
</organism>
<dbReference type="PANTHER" id="PTHR42648:SF11">
    <property type="entry name" value="TRANSPOSON TY4-P GAG-POL POLYPROTEIN"/>
    <property type="match status" value="1"/>
</dbReference>
<dbReference type="GO" id="GO:0004190">
    <property type="term" value="F:aspartic-type endopeptidase activity"/>
    <property type="evidence" value="ECO:0007669"/>
    <property type="project" value="UniProtKB-KW"/>
</dbReference>
<keyword evidence="12" id="KW-0378">Hydrolase</keyword>
<dbReference type="PROSITE" id="PS50994">
    <property type="entry name" value="INTEGRASE"/>
    <property type="match status" value="1"/>
</dbReference>
<evidence type="ECO:0000256" key="1">
    <source>
        <dbReference type="ARBA" id="ARBA00002180"/>
    </source>
</evidence>
<keyword evidence="21" id="KW-0511">Multifunctional enzyme</keyword>
<keyword evidence="16" id="KW-0229">DNA integration</keyword>
<dbReference type="InterPro" id="IPR043502">
    <property type="entry name" value="DNA/RNA_pol_sf"/>
</dbReference>
<keyword evidence="7" id="KW-0540">Nuclease</keyword>
<feature type="compositionally biased region" description="Polar residues" evidence="25">
    <location>
        <begin position="866"/>
        <end position="878"/>
    </location>
</feature>
<evidence type="ECO:0000313" key="29">
    <source>
        <dbReference type="Proteomes" id="UP000650533"/>
    </source>
</evidence>
<evidence type="ECO:0000256" key="24">
    <source>
        <dbReference type="PROSITE-ProRule" id="PRU00047"/>
    </source>
</evidence>
<evidence type="ECO:0000256" key="9">
    <source>
        <dbReference type="ARBA" id="ARBA00022741"/>
    </source>
</evidence>
<keyword evidence="20" id="KW-0233">DNA recombination</keyword>
<keyword evidence="14" id="KW-0460">Magnesium</keyword>
<dbReference type="GO" id="GO:0003887">
    <property type="term" value="F:DNA-directed DNA polymerase activity"/>
    <property type="evidence" value="ECO:0007669"/>
    <property type="project" value="UniProtKB-KW"/>
</dbReference>
<dbReference type="Pfam" id="PF22936">
    <property type="entry name" value="Pol_BBD"/>
    <property type="match status" value="1"/>
</dbReference>
<keyword evidence="10" id="KW-0064">Aspartyl protease</keyword>
<evidence type="ECO:0000256" key="23">
    <source>
        <dbReference type="ARBA" id="ARBA00049244"/>
    </source>
</evidence>
<dbReference type="GO" id="GO:0003964">
    <property type="term" value="F:RNA-directed DNA polymerase activity"/>
    <property type="evidence" value="ECO:0007669"/>
    <property type="project" value="UniProtKB-KW"/>
</dbReference>
<evidence type="ECO:0000256" key="6">
    <source>
        <dbReference type="ARBA" id="ARBA00022695"/>
    </source>
</evidence>
<dbReference type="InterPro" id="IPR057670">
    <property type="entry name" value="SH3_retrovirus"/>
</dbReference>
<evidence type="ECO:0000256" key="16">
    <source>
        <dbReference type="ARBA" id="ARBA00022908"/>
    </source>
</evidence>
<name>A0A8H8NUS4_9AGAM</name>
<dbReference type="GO" id="GO:0003723">
    <property type="term" value="F:RNA binding"/>
    <property type="evidence" value="ECO:0007669"/>
    <property type="project" value="UniProtKB-KW"/>
</dbReference>
<dbReference type="Proteomes" id="UP000650533">
    <property type="component" value="Chromosome 3"/>
</dbReference>
<dbReference type="EMBL" id="CP059660">
    <property type="protein sequence ID" value="QRW18557.1"/>
    <property type="molecule type" value="Genomic_DNA"/>
</dbReference>
<feature type="region of interest" description="Disordered" evidence="25">
    <location>
        <begin position="799"/>
        <end position="940"/>
    </location>
</feature>
<dbReference type="GO" id="GO:0006508">
    <property type="term" value="P:proteolysis"/>
    <property type="evidence" value="ECO:0007669"/>
    <property type="project" value="UniProtKB-KW"/>
</dbReference>
<feature type="compositionally biased region" description="Basic and acidic residues" evidence="25">
    <location>
        <begin position="814"/>
        <end position="832"/>
    </location>
</feature>
<keyword evidence="5" id="KW-0645">Protease</keyword>
<dbReference type="GO" id="GO:0008270">
    <property type="term" value="F:zinc ion binding"/>
    <property type="evidence" value="ECO:0007669"/>
    <property type="project" value="UniProtKB-KW"/>
</dbReference>